<evidence type="ECO:0000313" key="1">
    <source>
        <dbReference type="EMBL" id="ASV84869.1"/>
    </source>
</evidence>
<dbReference type="EMBL" id="CP022603">
    <property type="protein sequence ID" value="ASV84869.1"/>
    <property type="molecule type" value="Genomic_DNA"/>
</dbReference>
<name>A0A248UEW8_9HYPH</name>
<sequence length="40" mass="4606">MCFGRMELPSGHFSPLVLFGLVISWDDERLMRTCSTVLFN</sequence>
<proteinExistence type="predicted"/>
<dbReference type="Proteomes" id="UP000215256">
    <property type="component" value="Chromosome 2"/>
</dbReference>
<reference evidence="1 2" key="1">
    <citation type="submission" date="2017-07" db="EMBL/GenBank/DDBJ databases">
        <title>Phylogenetic study on the rhizospheric bacterium Ochrobactrum sp. A44.</title>
        <authorList>
            <person name="Krzyzanowska D.M."/>
            <person name="Ossowicki A."/>
            <person name="Rajewska M."/>
            <person name="Maciag T."/>
            <person name="Kaczynski Z."/>
            <person name="Czerwicka M."/>
            <person name="Jafra S."/>
        </authorList>
    </citation>
    <scope>NUCLEOTIDE SEQUENCE [LARGE SCALE GENOMIC DNA]</scope>
    <source>
        <strain evidence="1 2">A44</strain>
    </source>
</reference>
<protein>
    <submittedName>
        <fullName evidence="1">Uncharacterized protein</fullName>
    </submittedName>
</protein>
<gene>
    <name evidence="1" type="ORF">CES85_5673</name>
</gene>
<dbReference type="AlphaFoldDB" id="A0A248UEW8"/>
<dbReference type="KEGG" id="och:CES85_5673"/>
<evidence type="ECO:0000313" key="2">
    <source>
        <dbReference type="Proteomes" id="UP000215256"/>
    </source>
</evidence>
<organism evidence="1 2">
    <name type="scientific">Ochrobactrum quorumnocens</name>
    <dbReference type="NCBI Taxonomy" id="271865"/>
    <lineage>
        <taxon>Bacteria</taxon>
        <taxon>Pseudomonadati</taxon>
        <taxon>Pseudomonadota</taxon>
        <taxon>Alphaproteobacteria</taxon>
        <taxon>Hyphomicrobiales</taxon>
        <taxon>Brucellaceae</taxon>
        <taxon>Brucella/Ochrobactrum group</taxon>
        <taxon>Ochrobactrum</taxon>
    </lineage>
</organism>
<accession>A0A248UEW8</accession>